<dbReference type="EMBL" id="CACVBM020001434">
    <property type="protein sequence ID" value="CAA7049982.1"/>
    <property type="molecule type" value="Genomic_DNA"/>
</dbReference>
<comment type="caution">
    <text evidence="4">The sequence shown here is derived from an EMBL/GenBank/DDBJ whole genome shotgun (WGS) entry which is preliminary data.</text>
</comment>
<evidence type="ECO:0000313" key="5">
    <source>
        <dbReference type="Proteomes" id="UP000467841"/>
    </source>
</evidence>
<dbReference type="AlphaFoldDB" id="A0A6D2K6U4"/>
<evidence type="ECO:0000313" key="4">
    <source>
        <dbReference type="EMBL" id="CAA7049982.1"/>
    </source>
</evidence>
<dbReference type="Proteomes" id="UP000467841">
    <property type="component" value="Unassembled WGS sequence"/>
</dbReference>
<dbReference type="SUPFAM" id="SSF49899">
    <property type="entry name" value="Concanavalin A-like lectins/glucanases"/>
    <property type="match status" value="1"/>
</dbReference>
<name>A0A6D2K6U4_9BRAS</name>
<evidence type="ECO:0000256" key="1">
    <source>
        <dbReference type="ARBA" id="ARBA00007606"/>
    </source>
</evidence>
<dbReference type="Pfam" id="PF00139">
    <property type="entry name" value="Lectin_legB"/>
    <property type="match status" value="1"/>
</dbReference>
<dbReference type="InterPro" id="IPR013320">
    <property type="entry name" value="ConA-like_dom_sf"/>
</dbReference>
<feature type="domain" description="Legume lectin" evidence="3">
    <location>
        <begin position="2"/>
        <end position="90"/>
    </location>
</feature>
<dbReference type="Gene3D" id="2.60.120.200">
    <property type="match status" value="1"/>
</dbReference>
<keyword evidence="2" id="KW-0430">Lectin</keyword>
<keyword evidence="5" id="KW-1185">Reference proteome</keyword>
<proteinExistence type="inferred from homology"/>
<dbReference type="OrthoDB" id="1100528at2759"/>
<dbReference type="InterPro" id="IPR001220">
    <property type="entry name" value="Legume_lectin_dom"/>
</dbReference>
<protein>
    <recommendedName>
        <fullName evidence="3">Legume lectin domain-containing protein</fullName>
    </recommendedName>
</protein>
<comment type="similarity">
    <text evidence="1">Belongs to the leguminous lectin family.</text>
</comment>
<evidence type="ECO:0000256" key="2">
    <source>
        <dbReference type="ARBA" id="ARBA00022734"/>
    </source>
</evidence>
<organism evidence="4 5">
    <name type="scientific">Microthlaspi erraticum</name>
    <dbReference type="NCBI Taxonomy" id="1685480"/>
    <lineage>
        <taxon>Eukaryota</taxon>
        <taxon>Viridiplantae</taxon>
        <taxon>Streptophyta</taxon>
        <taxon>Embryophyta</taxon>
        <taxon>Tracheophyta</taxon>
        <taxon>Spermatophyta</taxon>
        <taxon>Magnoliopsida</taxon>
        <taxon>eudicotyledons</taxon>
        <taxon>Gunneridae</taxon>
        <taxon>Pentapetalae</taxon>
        <taxon>rosids</taxon>
        <taxon>malvids</taxon>
        <taxon>Brassicales</taxon>
        <taxon>Brassicaceae</taxon>
        <taxon>Coluteocarpeae</taxon>
        <taxon>Microthlaspi</taxon>
    </lineage>
</organism>
<dbReference type="PANTHER" id="PTHR32401:SF51">
    <property type="entry name" value="NON-SPECIFIC SERINE_THREONINE PROTEIN KINASE"/>
    <property type="match status" value="1"/>
</dbReference>
<dbReference type="InterPro" id="IPR050258">
    <property type="entry name" value="Leguminous_Lectin"/>
</dbReference>
<dbReference type="GO" id="GO:0030246">
    <property type="term" value="F:carbohydrate binding"/>
    <property type="evidence" value="ECO:0007669"/>
    <property type="project" value="UniProtKB-KW"/>
</dbReference>
<dbReference type="PANTHER" id="PTHR32401">
    <property type="entry name" value="CONCANAVALIN A-LIKE LECTIN FAMILY PROTEIN"/>
    <property type="match status" value="1"/>
</dbReference>
<reference evidence="4" key="1">
    <citation type="submission" date="2020-01" db="EMBL/GenBank/DDBJ databases">
        <authorList>
            <person name="Mishra B."/>
        </authorList>
    </citation>
    <scope>NUCLEOTIDE SEQUENCE [LARGE SCALE GENOMIC DNA]</scope>
</reference>
<sequence length="92" mass="9986">MIQPNGILRLTDQSSNVLGTALYNKPVRLLDHTNLSTNTTVRSFSTSFVIGILTSSRNGGYGLTFTLSPTLNRPGAESGRYLGLVNEQNNRS</sequence>
<accession>A0A6D2K6U4</accession>
<evidence type="ECO:0000259" key="3">
    <source>
        <dbReference type="Pfam" id="PF00139"/>
    </source>
</evidence>
<gene>
    <name evidence="4" type="ORF">MERR_LOCUS37217</name>
</gene>